<dbReference type="EMBL" id="QHHQ01000007">
    <property type="protein sequence ID" value="RAH98277.1"/>
    <property type="molecule type" value="Genomic_DNA"/>
</dbReference>
<sequence length="392" mass="42290">MALELPAIIEGLAHRLIAIGFKLDRFTISFGLLNPSLIAGGLVWRPERELEFSRYTYISRNSGMYERSPFKVANESGNWVEIDLDRTADEQYGIVPDLKAEGLRYYIVIPMPTAMGRQMNITVATKALEGFSEEQRSILKSIIPAVRATVELKSLNVILRDVLAAYVGRVPAREIVNGTVHRGQTSEVRAAILVADLRSFTSISTQLPVAATAEVINRYYDVVVPPIEQHGGEILKFIGDAVLAIFPTGPSGDDSAVAAALAAARAALSTEVEPFVSDGVVANIKFGIAIHIGDAAYGNVGSGDRLDFTVIGRDVNIASRIAALCSRLGIDYLVSEPVAEIGRRHGHSMLSAGAHQVRGIAQPIPVYVPDLEILHPECDDGIPQDLVLMPTG</sequence>
<organism evidence="2 3">
    <name type="scientific">Acuticoccus sediminis</name>
    <dbReference type="NCBI Taxonomy" id="2184697"/>
    <lineage>
        <taxon>Bacteria</taxon>
        <taxon>Pseudomonadati</taxon>
        <taxon>Pseudomonadota</taxon>
        <taxon>Alphaproteobacteria</taxon>
        <taxon>Hyphomicrobiales</taxon>
        <taxon>Amorphaceae</taxon>
        <taxon>Acuticoccus</taxon>
    </lineage>
</organism>
<dbReference type="GO" id="GO:0006171">
    <property type="term" value="P:cAMP biosynthetic process"/>
    <property type="evidence" value="ECO:0007669"/>
    <property type="project" value="TreeGrafter"/>
</dbReference>
<feature type="domain" description="Guanylate cyclase" evidence="1">
    <location>
        <begin position="191"/>
        <end position="322"/>
    </location>
</feature>
<accession>A0A8B2NNH8</accession>
<evidence type="ECO:0000313" key="3">
    <source>
        <dbReference type="Proteomes" id="UP000249590"/>
    </source>
</evidence>
<dbReference type="PANTHER" id="PTHR43081:SF11">
    <property type="entry name" value="BLR2264 PROTEIN"/>
    <property type="match status" value="1"/>
</dbReference>
<dbReference type="InterPro" id="IPR050697">
    <property type="entry name" value="Adenylyl/Guanylyl_Cyclase_3/4"/>
</dbReference>
<comment type="caution">
    <text evidence="2">The sequence shown here is derived from an EMBL/GenBank/DDBJ whole genome shotgun (WGS) entry which is preliminary data.</text>
</comment>
<keyword evidence="3" id="KW-1185">Reference proteome</keyword>
<reference evidence="2 3" key="1">
    <citation type="submission" date="2018-05" db="EMBL/GenBank/DDBJ databases">
        <title>Acuticoccus sediminis sp. nov., isolated from deep-sea sediment of Indian Ocean.</title>
        <authorList>
            <person name="Liu X."/>
            <person name="Lai Q."/>
            <person name="Du Y."/>
            <person name="Sun F."/>
            <person name="Zhang X."/>
            <person name="Wang S."/>
            <person name="Shao Z."/>
        </authorList>
    </citation>
    <scope>NUCLEOTIDE SEQUENCE [LARGE SCALE GENOMIC DNA]</scope>
    <source>
        <strain evidence="2 3">PTG4-2</strain>
    </source>
</reference>
<dbReference type="PROSITE" id="PS50125">
    <property type="entry name" value="GUANYLATE_CYCLASE_2"/>
    <property type="match status" value="1"/>
</dbReference>
<dbReference type="Gene3D" id="3.30.70.1230">
    <property type="entry name" value="Nucleotide cyclase"/>
    <property type="match status" value="1"/>
</dbReference>
<dbReference type="GO" id="GO:0035556">
    <property type="term" value="P:intracellular signal transduction"/>
    <property type="evidence" value="ECO:0007669"/>
    <property type="project" value="InterPro"/>
</dbReference>
<name>A0A8B2NNH8_9HYPH</name>
<protein>
    <submittedName>
        <fullName evidence="2">Adenylate/guanylate cyclase domain-containing protein</fullName>
    </submittedName>
</protein>
<dbReference type="InterPro" id="IPR001054">
    <property type="entry name" value="A/G_cyclase"/>
</dbReference>
<dbReference type="GO" id="GO:0004016">
    <property type="term" value="F:adenylate cyclase activity"/>
    <property type="evidence" value="ECO:0007669"/>
    <property type="project" value="UniProtKB-ARBA"/>
</dbReference>
<gene>
    <name evidence="2" type="ORF">DLJ53_26575</name>
</gene>
<dbReference type="Pfam" id="PF00211">
    <property type="entry name" value="Guanylate_cyc"/>
    <property type="match status" value="1"/>
</dbReference>
<evidence type="ECO:0000313" key="2">
    <source>
        <dbReference type="EMBL" id="RAH98277.1"/>
    </source>
</evidence>
<dbReference type="InterPro" id="IPR029787">
    <property type="entry name" value="Nucleotide_cyclase"/>
</dbReference>
<evidence type="ECO:0000259" key="1">
    <source>
        <dbReference type="PROSITE" id="PS50125"/>
    </source>
</evidence>
<dbReference type="Proteomes" id="UP000249590">
    <property type="component" value="Unassembled WGS sequence"/>
</dbReference>
<dbReference type="PANTHER" id="PTHR43081">
    <property type="entry name" value="ADENYLATE CYCLASE, TERMINAL-DIFFERENTIATION SPECIFIC-RELATED"/>
    <property type="match status" value="1"/>
</dbReference>
<proteinExistence type="predicted"/>
<dbReference type="SUPFAM" id="SSF55073">
    <property type="entry name" value="Nucleotide cyclase"/>
    <property type="match status" value="1"/>
</dbReference>
<dbReference type="OrthoDB" id="4565346at2"/>
<dbReference type="AlphaFoldDB" id="A0A8B2NNH8"/>
<dbReference type="SMART" id="SM00044">
    <property type="entry name" value="CYCc"/>
    <property type="match status" value="1"/>
</dbReference>
<dbReference type="CDD" id="cd07302">
    <property type="entry name" value="CHD"/>
    <property type="match status" value="1"/>
</dbReference>
<dbReference type="RefSeq" id="WP_146620102.1">
    <property type="nucleotide sequence ID" value="NZ_QHHQ01000007.1"/>
</dbReference>